<organism evidence="1 2">
    <name type="scientific">Thermothielavioides terrestris</name>
    <dbReference type="NCBI Taxonomy" id="2587410"/>
    <lineage>
        <taxon>Eukaryota</taxon>
        <taxon>Fungi</taxon>
        <taxon>Dikarya</taxon>
        <taxon>Ascomycota</taxon>
        <taxon>Pezizomycotina</taxon>
        <taxon>Sordariomycetes</taxon>
        <taxon>Sordariomycetidae</taxon>
        <taxon>Sordariales</taxon>
        <taxon>Chaetomiaceae</taxon>
        <taxon>Thermothielavioides</taxon>
    </lineage>
</organism>
<accession>A0A3S4D6L0</accession>
<dbReference type="AlphaFoldDB" id="A0A3S4D6L0"/>
<evidence type="ECO:0000313" key="2">
    <source>
        <dbReference type="Proteomes" id="UP000289323"/>
    </source>
</evidence>
<dbReference type="Pfam" id="PF04241">
    <property type="entry name" value="DUF423"/>
    <property type="match status" value="1"/>
</dbReference>
<sequence length="108" mass="11765">MTNLDSRRARALQLIHSVALLVASSNPVAGSLFTAGMTMFSGSLYALTLDTERFRFLALSRRWAACVSLPAGSRWPLASAVLACGGHVHEQEAGCAHYLLVYDSRRLR</sequence>
<dbReference type="Proteomes" id="UP000289323">
    <property type="component" value="Unassembled WGS sequence"/>
</dbReference>
<name>A0A3S4D6L0_9PEZI</name>
<reference evidence="1 2" key="1">
    <citation type="submission" date="2018-04" db="EMBL/GenBank/DDBJ databases">
        <authorList>
            <person name="Huttner S."/>
            <person name="Dainat J."/>
        </authorList>
    </citation>
    <scope>NUCLEOTIDE SEQUENCE [LARGE SCALE GENOMIC DNA]</scope>
</reference>
<proteinExistence type="predicted"/>
<gene>
    <name evidence="1" type="ORF">TT172_LOCUS6525</name>
</gene>
<evidence type="ECO:0000313" key="1">
    <source>
        <dbReference type="EMBL" id="SPQ24106.1"/>
    </source>
</evidence>
<protein>
    <submittedName>
        <fullName evidence="1">A834deb2-b9b4-4454-b536-3f6c69164064</fullName>
    </submittedName>
</protein>
<dbReference type="EMBL" id="OUUZ01000012">
    <property type="protein sequence ID" value="SPQ24106.1"/>
    <property type="molecule type" value="Genomic_DNA"/>
</dbReference>
<dbReference type="InterPro" id="IPR006696">
    <property type="entry name" value="DUF423"/>
</dbReference>